<organism evidence="2 3">
    <name type="scientific">Facklamia languida CCUG 37842</name>
    <dbReference type="NCBI Taxonomy" id="883113"/>
    <lineage>
        <taxon>Bacteria</taxon>
        <taxon>Bacillati</taxon>
        <taxon>Bacillota</taxon>
        <taxon>Bacilli</taxon>
        <taxon>Lactobacillales</taxon>
        <taxon>Aerococcaceae</taxon>
        <taxon>Facklamia</taxon>
    </lineage>
</organism>
<reference evidence="2 3" key="1">
    <citation type="submission" date="2012-01" db="EMBL/GenBank/DDBJ databases">
        <title>The Genome Sequence of Facklamia languida CCUG 37842.</title>
        <authorList>
            <consortium name="The Broad Institute Genome Sequencing Platform"/>
            <person name="Earl A."/>
            <person name="Ward D."/>
            <person name="Feldgarden M."/>
            <person name="Gevers D."/>
            <person name="Huys G."/>
            <person name="Young S.K."/>
            <person name="Zeng Q."/>
            <person name="Gargeya S."/>
            <person name="Fitzgerald M."/>
            <person name="Haas B."/>
            <person name="Abouelleil A."/>
            <person name="Alvarado L."/>
            <person name="Arachchi H.M."/>
            <person name="Berlin A."/>
            <person name="Chapman S.B."/>
            <person name="Gearin G."/>
            <person name="Goldberg J."/>
            <person name="Griggs A."/>
            <person name="Gujja S."/>
            <person name="Hansen M."/>
            <person name="Heiman D."/>
            <person name="Howarth C."/>
            <person name="Larimer J."/>
            <person name="Lui A."/>
            <person name="MacDonald P.J.P."/>
            <person name="McCowen C."/>
            <person name="Montmayeur A."/>
            <person name="Murphy C."/>
            <person name="Neiman D."/>
            <person name="Pearson M."/>
            <person name="Priest M."/>
            <person name="Roberts A."/>
            <person name="Saif S."/>
            <person name="Shea T."/>
            <person name="Sisk P."/>
            <person name="Stolte C."/>
            <person name="Sykes S."/>
            <person name="Wortman J."/>
            <person name="Nusbaum C."/>
            <person name="Birren B."/>
        </authorList>
    </citation>
    <scope>NUCLEOTIDE SEQUENCE [LARGE SCALE GENOMIC DNA]</scope>
    <source>
        <strain evidence="2 3">CCUG 37842</strain>
    </source>
</reference>
<dbReference type="PATRIC" id="fig|883113.3.peg.1370"/>
<dbReference type="EMBL" id="AGEG01000015">
    <property type="protein sequence ID" value="EHR36368.1"/>
    <property type="molecule type" value="Genomic_DNA"/>
</dbReference>
<dbReference type="OrthoDB" id="9813251at2"/>
<dbReference type="Proteomes" id="UP000006190">
    <property type="component" value="Unassembled WGS sequence"/>
</dbReference>
<dbReference type="Pfam" id="PF04296">
    <property type="entry name" value="YlxR"/>
    <property type="match status" value="1"/>
</dbReference>
<feature type="domain" description="YlxR" evidence="1">
    <location>
        <begin position="12"/>
        <end position="84"/>
    </location>
</feature>
<dbReference type="RefSeq" id="WP_006309586.1">
    <property type="nucleotide sequence ID" value="NZ_JH601133.1"/>
</dbReference>
<dbReference type="SUPFAM" id="SSF64376">
    <property type="entry name" value="YlxR-like"/>
    <property type="match status" value="1"/>
</dbReference>
<gene>
    <name evidence="2" type="ORF">HMPREF9708_01374</name>
</gene>
<evidence type="ECO:0000313" key="3">
    <source>
        <dbReference type="Proteomes" id="UP000006190"/>
    </source>
</evidence>
<dbReference type="InterPro" id="IPR035931">
    <property type="entry name" value="YlxR-like_sf"/>
</dbReference>
<dbReference type="HOGENOM" id="CLU_147970_2_1_9"/>
<dbReference type="Gene3D" id="3.30.1230.10">
    <property type="entry name" value="YlxR-like"/>
    <property type="match status" value="1"/>
</dbReference>
<name>H3NKI5_9LACT</name>
<dbReference type="CDD" id="cd00279">
    <property type="entry name" value="YlxR"/>
    <property type="match status" value="1"/>
</dbReference>
<dbReference type="eggNOG" id="COG2740">
    <property type="taxonomic scope" value="Bacteria"/>
</dbReference>
<accession>H3NKI5</accession>
<dbReference type="NCBIfam" id="NF047356">
    <property type="entry name" value="RNA_bind_RnpM"/>
    <property type="match status" value="1"/>
</dbReference>
<evidence type="ECO:0000313" key="2">
    <source>
        <dbReference type="EMBL" id="EHR36368.1"/>
    </source>
</evidence>
<comment type="caution">
    <text evidence="2">The sequence shown here is derived from an EMBL/GenBank/DDBJ whole genome shotgun (WGS) entry which is preliminary data.</text>
</comment>
<sequence>MKTKKTRKIPMRKCVVSGESYPKKDLVRIVKTPEGQIELDPSGRKNGRGAYIALDPDLALKAKKAKTFNRVFEMEIPDEFYETLYAYVDHQKARQELL</sequence>
<dbReference type="PANTHER" id="PTHR34215">
    <property type="entry name" value="BLL0784 PROTEIN"/>
    <property type="match status" value="1"/>
</dbReference>
<proteinExistence type="predicted"/>
<dbReference type="STRING" id="883113.HMPREF9708_01374"/>
<dbReference type="PANTHER" id="PTHR34215:SF1">
    <property type="entry name" value="YLXR DOMAIN-CONTAINING PROTEIN"/>
    <property type="match status" value="1"/>
</dbReference>
<protein>
    <recommendedName>
        <fullName evidence="1">YlxR domain-containing protein</fullName>
    </recommendedName>
</protein>
<evidence type="ECO:0000259" key="1">
    <source>
        <dbReference type="Pfam" id="PF04296"/>
    </source>
</evidence>
<dbReference type="InterPro" id="IPR007393">
    <property type="entry name" value="YlxR_dom"/>
</dbReference>
<keyword evidence="3" id="KW-1185">Reference proteome</keyword>
<dbReference type="InterPro" id="IPR037465">
    <property type="entry name" value="YlxR"/>
</dbReference>
<dbReference type="AlphaFoldDB" id="H3NKI5"/>